<accession>A0A423VL37</accession>
<evidence type="ECO:0000313" key="1">
    <source>
        <dbReference type="EMBL" id="ROV91705.1"/>
    </source>
</evidence>
<dbReference type="EMBL" id="LKEA01000054">
    <property type="protein sequence ID" value="ROV91705.1"/>
    <property type="molecule type" value="Genomic_DNA"/>
</dbReference>
<organism evidence="1 2">
    <name type="scientific">Cytospora schulzeri</name>
    <dbReference type="NCBI Taxonomy" id="448051"/>
    <lineage>
        <taxon>Eukaryota</taxon>
        <taxon>Fungi</taxon>
        <taxon>Dikarya</taxon>
        <taxon>Ascomycota</taxon>
        <taxon>Pezizomycotina</taxon>
        <taxon>Sordariomycetes</taxon>
        <taxon>Sordariomycetidae</taxon>
        <taxon>Diaporthales</taxon>
        <taxon>Cytosporaceae</taxon>
        <taxon>Cytospora</taxon>
    </lineage>
</organism>
<protein>
    <submittedName>
        <fullName evidence="1">Uncharacterized protein</fullName>
    </submittedName>
</protein>
<name>A0A423VL37_9PEZI</name>
<evidence type="ECO:0000313" key="2">
    <source>
        <dbReference type="Proteomes" id="UP000283895"/>
    </source>
</evidence>
<dbReference type="Proteomes" id="UP000283895">
    <property type="component" value="Unassembled WGS sequence"/>
</dbReference>
<gene>
    <name evidence="1" type="ORF">VMCG_09257</name>
</gene>
<dbReference type="AlphaFoldDB" id="A0A423VL37"/>
<dbReference type="OrthoDB" id="5235397at2759"/>
<sequence>MSSAETATEPGVSAGCNVNGGNLVWQECSALAGNTEETNGSVWALPLSAYDSFAVSLQHRFVNDSVSPFRYWNVTANISVNYELTTLPVNLTVHALA</sequence>
<comment type="caution">
    <text evidence="1">The sequence shown here is derived from an EMBL/GenBank/DDBJ whole genome shotgun (WGS) entry which is preliminary data.</text>
</comment>
<keyword evidence="2" id="KW-1185">Reference proteome</keyword>
<reference evidence="1 2" key="1">
    <citation type="submission" date="2015-09" db="EMBL/GenBank/DDBJ databases">
        <title>Host preference determinants of Valsa canker pathogens revealed by comparative genomics.</title>
        <authorList>
            <person name="Yin Z."/>
            <person name="Huang L."/>
        </authorList>
    </citation>
    <scope>NUCLEOTIDE SEQUENCE [LARGE SCALE GENOMIC DNA]</scope>
    <source>
        <strain evidence="1 2">03-1</strain>
    </source>
</reference>
<proteinExistence type="predicted"/>